<proteinExistence type="predicted"/>
<organism evidence="1 2">
    <name type="scientific">Necator americanus</name>
    <name type="common">Human hookworm</name>
    <dbReference type="NCBI Taxonomy" id="51031"/>
    <lineage>
        <taxon>Eukaryota</taxon>
        <taxon>Metazoa</taxon>
        <taxon>Ecdysozoa</taxon>
        <taxon>Nematoda</taxon>
        <taxon>Chromadorea</taxon>
        <taxon>Rhabditida</taxon>
        <taxon>Rhabditina</taxon>
        <taxon>Rhabditomorpha</taxon>
        <taxon>Strongyloidea</taxon>
        <taxon>Ancylostomatidae</taxon>
        <taxon>Bunostominae</taxon>
        <taxon>Necator</taxon>
    </lineage>
</organism>
<accession>A0ABR1CA85</accession>
<sequence length="121" mass="14063">MTHGGYLYFALPSKLVTEHPLHFIGHMLRRPASRLVQRVTRSLSGSRWKKPRGQKQKFCAEVVKKDLRTLGADGQFRRDVRFRRLWNSNEWIDSVQLLAEDREAWTELSSKTADHSEDAGN</sequence>
<reference evidence="1 2" key="1">
    <citation type="submission" date="2023-08" db="EMBL/GenBank/DDBJ databases">
        <title>A Necator americanus chromosomal reference genome.</title>
        <authorList>
            <person name="Ilik V."/>
            <person name="Petrzelkova K.J."/>
            <person name="Pardy F."/>
            <person name="Fuh T."/>
            <person name="Niatou-Singa F.S."/>
            <person name="Gouil Q."/>
            <person name="Baker L."/>
            <person name="Ritchie M.E."/>
            <person name="Jex A.R."/>
            <person name="Gazzola D."/>
            <person name="Li H."/>
            <person name="Toshio Fujiwara R."/>
            <person name="Zhan B."/>
            <person name="Aroian R.V."/>
            <person name="Pafco B."/>
            <person name="Schwarz E.M."/>
        </authorList>
    </citation>
    <scope>NUCLEOTIDE SEQUENCE [LARGE SCALE GENOMIC DNA]</scope>
    <source>
        <strain evidence="1 2">Aroian</strain>
        <tissue evidence="1">Whole animal</tissue>
    </source>
</reference>
<dbReference type="Proteomes" id="UP001303046">
    <property type="component" value="Unassembled WGS sequence"/>
</dbReference>
<evidence type="ECO:0000313" key="1">
    <source>
        <dbReference type="EMBL" id="KAK6734156.1"/>
    </source>
</evidence>
<gene>
    <name evidence="1" type="primary">Necator_chrII.g5540</name>
    <name evidence="1" type="ORF">RB195_017747</name>
</gene>
<name>A0ABR1CA85_NECAM</name>
<keyword evidence="2" id="KW-1185">Reference proteome</keyword>
<dbReference type="EMBL" id="JAVFWL010000002">
    <property type="protein sequence ID" value="KAK6734156.1"/>
    <property type="molecule type" value="Genomic_DNA"/>
</dbReference>
<protein>
    <submittedName>
        <fullName evidence="1">Uncharacterized protein</fullName>
    </submittedName>
</protein>
<comment type="caution">
    <text evidence="1">The sequence shown here is derived from an EMBL/GenBank/DDBJ whole genome shotgun (WGS) entry which is preliminary data.</text>
</comment>
<evidence type="ECO:0000313" key="2">
    <source>
        <dbReference type="Proteomes" id="UP001303046"/>
    </source>
</evidence>